<keyword evidence="4" id="KW-0564">Palmitate</keyword>
<organism evidence="8 9">
    <name type="scientific">Enterocloster lavalensis</name>
    <dbReference type="NCBI Taxonomy" id="460384"/>
    <lineage>
        <taxon>Bacteria</taxon>
        <taxon>Bacillati</taxon>
        <taxon>Bacillota</taxon>
        <taxon>Clostridia</taxon>
        <taxon>Lachnospirales</taxon>
        <taxon>Lachnospiraceae</taxon>
        <taxon>Enterocloster</taxon>
    </lineage>
</organism>
<dbReference type="PANTHER" id="PTHR43649:SF33">
    <property type="entry name" value="POLYGALACTURONAN_RHAMNOGALACTURONAN-BINDING PROTEIN YTCQ"/>
    <property type="match status" value="1"/>
</dbReference>
<dbReference type="Gene3D" id="3.40.190.10">
    <property type="entry name" value="Periplasmic binding protein-like II"/>
    <property type="match status" value="1"/>
</dbReference>
<feature type="region of interest" description="Disordered" evidence="6">
    <location>
        <begin position="29"/>
        <end position="56"/>
    </location>
</feature>
<evidence type="ECO:0000256" key="3">
    <source>
        <dbReference type="ARBA" id="ARBA00023136"/>
    </source>
</evidence>
<evidence type="ECO:0000256" key="6">
    <source>
        <dbReference type="SAM" id="MobiDB-lite"/>
    </source>
</evidence>
<keyword evidence="5" id="KW-0449">Lipoprotein</keyword>
<dbReference type="InterPro" id="IPR050490">
    <property type="entry name" value="Bact_solute-bd_prot1"/>
</dbReference>
<dbReference type="EMBL" id="FOIM01000021">
    <property type="protein sequence ID" value="SET95884.1"/>
    <property type="molecule type" value="Genomic_DNA"/>
</dbReference>
<evidence type="ECO:0000313" key="9">
    <source>
        <dbReference type="Proteomes" id="UP000198508"/>
    </source>
</evidence>
<proteinExistence type="predicted"/>
<dbReference type="RefSeq" id="WP_092367049.1">
    <property type="nucleotide sequence ID" value="NZ_CABJCG010000011.1"/>
</dbReference>
<evidence type="ECO:0000256" key="5">
    <source>
        <dbReference type="ARBA" id="ARBA00023288"/>
    </source>
</evidence>
<keyword evidence="2 7" id="KW-0732">Signal</keyword>
<dbReference type="Proteomes" id="UP000198508">
    <property type="component" value="Unassembled WGS sequence"/>
</dbReference>
<reference evidence="9" key="1">
    <citation type="submission" date="2016-10" db="EMBL/GenBank/DDBJ databases">
        <authorList>
            <person name="Varghese N."/>
            <person name="Submissions S."/>
        </authorList>
    </citation>
    <scope>NUCLEOTIDE SEQUENCE [LARGE SCALE GENOMIC DNA]</scope>
    <source>
        <strain evidence="9">NLAE-zl-G277</strain>
    </source>
</reference>
<dbReference type="SUPFAM" id="SSF53850">
    <property type="entry name" value="Periplasmic binding protein-like II"/>
    <property type="match status" value="1"/>
</dbReference>
<evidence type="ECO:0000256" key="1">
    <source>
        <dbReference type="ARBA" id="ARBA00022475"/>
    </source>
</evidence>
<sequence length="455" mass="49472">MKKRLLAMSMALLMAAGLTVGCGGGTADTPATQAPKTQKDGGETTQAQASGGGESGEQVTIRFAGWLEVEEATSQLFKDLIAGFEAENPDIKVETVAIPFNNFKDQVMIAANSGDAADVIMGNDQMMSAFNGAQILQPLEGVLDQAVIDDLIPVYKEATMYDGKLCSVAWMPHPVAMFYNKDLFAKAGLDPEAPPKTWDEMIDAIAKISALGEDENGNRIYGLAIPNGKGSHAAQRFQGIVYSYGGNFLDDTGMPNVETPEYKEAFQFLKDMADQGYMPECVDAKDARSLFATGVAGITFESEMGRNIYRTTSGLGEEFDKSMGVALFPVNKTGESTTINTRHELGIYAQSEHKEAAAKLVEYLLSEEAAVMYYDAQDAMSPRVSISQLPEMNKDEYSRIFNEQSATAKPVKITNALFDNAMSEMSKSMERVLVNHEDIDTVLADLQKTVTDLYK</sequence>
<keyword evidence="1" id="KW-1003">Cell membrane</keyword>
<keyword evidence="9" id="KW-1185">Reference proteome</keyword>
<dbReference type="Pfam" id="PF01547">
    <property type="entry name" value="SBP_bac_1"/>
    <property type="match status" value="1"/>
</dbReference>
<name>A0A1I0IHN7_9FIRM</name>
<dbReference type="AlphaFoldDB" id="A0A1I0IHN7"/>
<feature type="signal peptide" evidence="7">
    <location>
        <begin position="1"/>
        <end position="27"/>
    </location>
</feature>
<keyword evidence="3" id="KW-0472">Membrane</keyword>
<dbReference type="PANTHER" id="PTHR43649">
    <property type="entry name" value="ARABINOSE-BINDING PROTEIN-RELATED"/>
    <property type="match status" value="1"/>
</dbReference>
<dbReference type="InterPro" id="IPR006059">
    <property type="entry name" value="SBP"/>
</dbReference>
<evidence type="ECO:0000256" key="7">
    <source>
        <dbReference type="SAM" id="SignalP"/>
    </source>
</evidence>
<evidence type="ECO:0000256" key="2">
    <source>
        <dbReference type="ARBA" id="ARBA00022729"/>
    </source>
</evidence>
<gene>
    <name evidence="8" type="ORF">SAMN05216313_12158</name>
</gene>
<dbReference type="CDD" id="cd13585">
    <property type="entry name" value="PBP2_TMBP_like"/>
    <property type="match status" value="1"/>
</dbReference>
<evidence type="ECO:0000313" key="8">
    <source>
        <dbReference type="EMBL" id="SET95884.1"/>
    </source>
</evidence>
<dbReference type="PROSITE" id="PS51257">
    <property type="entry name" value="PROKAR_LIPOPROTEIN"/>
    <property type="match status" value="1"/>
</dbReference>
<dbReference type="STRING" id="460384.SAMN05216313_12158"/>
<feature type="chain" id="PRO_5011646379" evidence="7">
    <location>
        <begin position="28"/>
        <end position="455"/>
    </location>
</feature>
<accession>A0A1I0IHN7</accession>
<evidence type="ECO:0000256" key="4">
    <source>
        <dbReference type="ARBA" id="ARBA00023139"/>
    </source>
</evidence>
<protein>
    <submittedName>
        <fullName evidence="8">Carbohydrate ABC transporter substrate-binding protein, CUT1 family</fullName>
    </submittedName>
</protein>